<dbReference type="SUPFAM" id="SSF55874">
    <property type="entry name" value="ATPase domain of HSP90 chaperone/DNA topoisomerase II/histidine kinase"/>
    <property type="match status" value="1"/>
</dbReference>
<name>A0ABU3D977_9FLAO</name>
<feature type="domain" description="HTH araC/xylS-type" evidence="9">
    <location>
        <begin position="1249"/>
        <end position="1347"/>
    </location>
</feature>
<dbReference type="Gene3D" id="3.40.50.2300">
    <property type="match status" value="1"/>
</dbReference>
<dbReference type="Pfam" id="PF07494">
    <property type="entry name" value="Reg_prop"/>
    <property type="match status" value="5"/>
</dbReference>
<dbReference type="InterPro" id="IPR036890">
    <property type="entry name" value="HATPase_C_sf"/>
</dbReference>
<keyword evidence="4" id="KW-0805">Transcription regulation</keyword>
<dbReference type="InterPro" id="IPR013783">
    <property type="entry name" value="Ig-like_fold"/>
</dbReference>
<dbReference type="SUPFAM" id="SSF63829">
    <property type="entry name" value="Calcium-dependent phosphotriesterase"/>
    <property type="match status" value="3"/>
</dbReference>
<evidence type="ECO:0000313" key="13">
    <source>
        <dbReference type="Proteomes" id="UP001262582"/>
    </source>
</evidence>
<dbReference type="SMART" id="SM00448">
    <property type="entry name" value="REC"/>
    <property type="match status" value="1"/>
</dbReference>
<dbReference type="SUPFAM" id="SSF46689">
    <property type="entry name" value="Homeodomain-like"/>
    <property type="match status" value="1"/>
</dbReference>
<dbReference type="InterPro" id="IPR018062">
    <property type="entry name" value="HTH_AraC-typ_CS"/>
</dbReference>
<dbReference type="InterPro" id="IPR003594">
    <property type="entry name" value="HATPase_dom"/>
</dbReference>
<evidence type="ECO:0000256" key="1">
    <source>
        <dbReference type="ARBA" id="ARBA00000085"/>
    </source>
</evidence>
<keyword evidence="8" id="KW-1133">Transmembrane helix</keyword>
<keyword evidence="3 7" id="KW-0597">Phosphoprotein</keyword>
<dbReference type="Gene3D" id="1.10.10.60">
    <property type="entry name" value="Homeodomain-like"/>
    <property type="match status" value="2"/>
</dbReference>
<dbReference type="Pfam" id="PF07495">
    <property type="entry name" value="Y_Y_Y"/>
    <property type="match status" value="1"/>
</dbReference>
<dbReference type="InterPro" id="IPR005467">
    <property type="entry name" value="His_kinase_dom"/>
</dbReference>
<dbReference type="SMART" id="SM00342">
    <property type="entry name" value="HTH_ARAC"/>
    <property type="match status" value="1"/>
</dbReference>
<dbReference type="SUPFAM" id="SSF47384">
    <property type="entry name" value="Homodimeric domain of signal transducing histidine kinase"/>
    <property type="match status" value="1"/>
</dbReference>
<dbReference type="PROSITE" id="PS50109">
    <property type="entry name" value="HIS_KIN"/>
    <property type="match status" value="1"/>
</dbReference>
<evidence type="ECO:0000313" key="12">
    <source>
        <dbReference type="EMBL" id="MDT0677899.1"/>
    </source>
</evidence>
<keyword evidence="8" id="KW-0472">Membrane</keyword>
<evidence type="ECO:0000256" key="7">
    <source>
        <dbReference type="PROSITE-ProRule" id="PRU00169"/>
    </source>
</evidence>
<dbReference type="InterPro" id="IPR036097">
    <property type="entry name" value="HisK_dim/P_sf"/>
</dbReference>
<feature type="transmembrane region" description="Helical" evidence="8">
    <location>
        <begin position="784"/>
        <end position="801"/>
    </location>
</feature>
<feature type="domain" description="Response regulatory" evidence="11">
    <location>
        <begin position="1102"/>
        <end position="1217"/>
    </location>
</feature>
<dbReference type="SUPFAM" id="SSF52172">
    <property type="entry name" value="CheY-like"/>
    <property type="match status" value="1"/>
</dbReference>
<dbReference type="RefSeq" id="WP_311504241.1">
    <property type="nucleotide sequence ID" value="NZ_JAVRHK010000013.1"/>
</dbReference>
<dbReference type="InterPro" id="IPR011110">
    <property type="entry name" value="Reg_prop"/>
</dbReference>
<dbReference type="PRINTS" id="PR00344">
    <property type="entry name" value="BCTRLSENSOR"/>
</dbReference>
<comment type="catalytic activity">
    <reaction evidence="1">
        <text>ATP + protein L-histidine = ADP + protein N-phospho-L-histidine.</text>
        <dbReference type="EC" id="2.7.13.3"/>
    </reaction>
</comment>
<keyword evidence="8" id="KW-0812">Transmembrane</keyword>
<dbReference type="PANTHER" id="PTHR43547:SF2">
    <property type="entry name" value="HYBRID SIGNAL TRANSDUCTION HISTIDINE KINASE C"/>
    <property type="match status" value="1"/>
</dbReference>
<dbReference type="SUPFAM" id="SSF50998">
    <property type="entry name" value="Quinoprotein alcohol dehydrogenase-like"/>
    <property type="match status" value="1"/>
</dbReference>
<comment type="caution">
    <text evidence="12">The sequence shown here is derived from an EMBL/GenBank/DDBJ whole genome shotgun (WGS) entry which is preliminary data.</text>
</comment>
<dbReference type="Pfam" id="PF02518">
    <property type="entry name" value="HATPase_c"/>
    <property type="match status" value="1"/>
</dbReference>
<evidence type="ECO:0000256" key="4">
    <source>
        <dbReference type="ARBA" id="ARBA00023015"/>
    </source>
</evidence>
<dbReference type="Proteomes" id="UP001262582">
    <property type="component" value="Unassembled WGS sequence"/>
</dbReference>
<organism evidence="12 13">
    <name type="scientific">Autumnicola musiva</name>
    <dbReference type="NCBI Taxonomy" id="3075589"/>
    <lineage>
        <taxon>Bacteria</taxon>
        <taxon>Pseudomonadati</taxon>
        <taxon>Bacteroidota</taxon>
        <taxon>Flavobacteriia</taxon>
        <taxon>Flavobacteriales</taxon>
        <taxon>Flavobacteriaceae</taxon>
        <taxon>Autumnicola</taxon>
    </lineage>
</organism>
<dbReference type="Gene3D" id="2.130.10.10">
    <property type="entry name" value="YVTN repeat-like/Quinoprotein amine dehydrogenase"/>
    <property type="match status" value="2"/>
</dbReference>
<dbReference type="EMBL" id="JAVRHK010000013">
    <property type="protein sequence ID" value="MDT0677899.1"/>
    <property type="molecule type" value="Genomic_DNA"/>
</dbReference>
<keyword evidence="6" id="KW-0804">Transcription</keyword>
<evidence type="ECO:0000259" key="11">
    <source>
        <dbReference type="PROSITE" id="PS50110"/>
    </source>
</evidence>
<dbReference type="Pfam" id="PF12833">
    <property type="entry name" value="HTH_18"/>
    <property type="match status" value="1"/>
</dbReference>
<dbReference type="CDD" id="cd00075">
    <property type="entry name" value="HATPase"/>
    <property type="match status" value="1"/>
</dbReference>
<accession>A0ABU3D977</accession>
<dbReference type="PROSITE" id="PS00041">
    <property type="entry name" value="HTH_ARAC_FAMILY_1"/>
    <property type="match status" value="1"/>
</dbReference>
<evidence type="ECO:0000259" key="10">
    <source>
        <dbReference type="PROSITE" id="PS50109"/>
    </source>
</evidence>
<dbReference type="InterPro" id="IPR011047">
    <property type="entry name" value="Quinoprotein_ADH-like_sf"/>
</dbReference>
<dbReference type="Gene3D" id="1.10.287.130">
    <property type="match status" value="1"/>
</dbReference>
<dbReference type="Gene3D" id="2.60.40.10">
    <property type="entry name" value="Immunoglobulins"/>
    <property type="match status" value="1"/>
</dbReference>
<sequence>MTILSCRFSTIFLIKLVLVILPLFAFTSLKGQDIKFKKITAKDGLSHSTVYDIAQDENGLMWFGTREGLNSFNGKEIQSFYHQEKDKTSLINNQINTIEALSDGLYIGTFEGLDRFLPETHSFEHILNNSVGSVNSIIETNIHDIYAGTTKGLFKITPEGKKYHYLKDKTIVDIESFKSNVYIIALNQSLLLINNFGEIIKKYKPPVDSNPPSNPDSNIYTINCLFKDRWDNIWLGTSIGLFLFDPQEDTFQHIPIGNTNRIEAEVIRSIDQDKSGRLWLGTESGIFIYNSKEEKVVHYSQSFSSQPETLSDKSIYSIFISDEEITWIGTYFGGVNYTSPESLGIQQVLPSDYKNSISGKAISQIIKTKKGEIWIGTEDGGISIYNPSTEKFSFLKTSDGLSSNNIHALEEDDSGYIWIGTFLGGLNRFDKKSGEVTIMKSDKKSPHSISNNFVYALCKDHSGRLWVGTQFGLNIYDYQTGQFSLFKPEVLGDKFIYDILEDSNHNLWFCTRNSGIFKLEAESNQLFHCKINSFPNDGKNAQIVNAYEDLSGNIWFGSLNEGVIIGNKNKSSLKPFSENKDLPNTNVYSILEDEYGKFWISTNKGISIFDPNNNNLKHLGIEDGLTTNQFNFKSAFKDDNGVLYFGSIYGLNIIDPAKLDSFPEAPKIQFTGFQLFNKEIPITEKGILRQHINSQNDLVLNHKQDVISFKYGAINYGSEGAVKYAYKLDGFDEIWNTVGTKTTATYTNLAPGEYRFRVQTLPLNNENERSIQLTVLPPFWKTNTAYIIYLIFIIFLIYAYWRFVRFIHKQKLAVQMERLEKEKISELNKHKLNFFTFISHEFKTPLTLIIASAEKFFREKTNNSKPPEELISIKKSADKLNQLIQQLLEFRKIETDHAQLELRKGDIILFLKDTFEAFHPLFERKQIKYSFKTDFTEYSCYFDPSKVEMIATNLISNSLKNTSEGGSVELKINISNSLDEQKRSSIMMSFSDTGSGMSKEVIAKVFEPFYKSTNEDNTGGSGLGLALVKSLTKFLNGNLSVKSELLKGTEINVEFPLILKSKSTEKLEEIQGNKSLNVSKDLIISNFEVTQFTDIEKKSNLKILIAEDNVELMKFLHKHFSGKFQVITAKDGEQALQKIENSYPDVIISDMKMPKISGLQLCKKIKSTNETKHIPFLLLTAKNDENLKLDALGSGANAYLAKPFNLKELDLLVTNLLETSKNLEKRFSDINSKEQEAIPANNQDREFLRKISSLVEKFHSDPKFGVEILANEAGMSRSLLHLKMKKITGLSALEYIKRKRMKKATRLIKEGKNISEVAYQVGYSDPNYFSRAFKKEFNLTPTQFADQS</sequence>
<dbReference type="InterPro" id="IPR009057">
    <property type="entry name" value="Homeodomain-like_sf"/>
</dbReference>
<feature type="domain" description="Histidine kinase" evidence="10">
    <location>
        <begin position="837"/>
        <end position="1059"/>
    </location>
</feature>
<dbReference type="InterPro" id="IPR015943">
    <property type="entry name" value="WD40/YVTN_repeat-like_dom_sf"/>
</dbReference>
<dbReference type="Gene3D" id="3.30.565.10">
    <property type="entry name" value="Histidine kinase-like ATPase, C-terminal domain"/>
    <property type="match status" value="1"/>
</dbReference>
<dbReference type="InterPro" id="IPR003661">
    <property type="entry name" value="HisK_dim/P_dom"/>
</dbReference>
<evidence type="ECO:0000256" key="5">
    <source>
        <dbReference type="ARBA" id="ARBA00023125"/>
    </source>
</evidence>
<dbReference type="SMART" id="SM00388">
    <property type="entry name" value="HisKA"/>
    <property type="match status" value="1"/>
</dbReference>
<evidence type="ECO:0000256" key="8">
    <source>
        <dbReference type="SAM" id="Phobius"/>
    </source>
</evidence>
<evidence type="ECO:0000256" key="6">
    <source>
        <dbReference type="ARBA" id="ARBA00023163"/>
    </source>
</evidence>
<feature type="modified residue" description="4-aspartylphosphate" evidence="7">
    <location>
        <position position="1150"/>
    </location>
</feature>
<dbReference type="PROSITE" id="PS01124">
    <property type="entry name" value="HTH_ARAC_FAMILY_2"/>
    <property type="match status" value="1"/>
</dbReference>
<dbReference type="InterPro" id="IPR018060">
    <property type="entry name" value="HTH_AraC"/>
</dbReference>
<dbReference type="PANTHER" id="PTHR43547">
    <property type="entry name" value="TWO-COMPONENT HISTIDINE KINASE"/>
    <property type="match status" value="1"/>
</dbReference>
<keyword evidence="5" id="KW-0238">DNA-binding</keyword>
<dbReference type="InterPro" id="IPR004358">
    <property type="entry name" value="Sig_transdc_His_kin-like_C"/>
</dbReference>
<dbReference type="Pfam" id="PF00072">
    <property type="entry name" value="Response_reg"/>
    <property type="match status" value="1"/>
</dbReference>
<dbReference type="CDD" id="cd00082">
    <property type="entry name" value="HisKA"/>
    <property type="match status" value="1"/>
</dbReference>
<evidence type="ECO:0000256" key="3">
    <source>
        <dbReference type="ARBA" id="ARBA00022553"/>
    </source>
</evidence>
<dbReference type="EC" id="2.7.13.3" evidence="2"/>
<keyword evidence="13" id="KW-1185">Reference proteome</keyword>
<evidence type="ECO:0000256" key="2">
    <source>
        <dbReference type="ARBA" id="ARBA00012438"/>
    </source>
</evidence>
<evidence type="ECO:0000259" key="9">
    <source>
        <dbReference type="PROSITE" id="PS01124"/>
    </source>
</evidence>
<dbReference type="CDD" id="cd00156">
    <property type="entry name" value="REC"/>
    <property type="match status" value="1"/>
</dbReference>
<dbReference type="InterPro" id="IPR001789">
    <property type="entry name" value="Sig_transdc_resp-reg_receiver"/>
</dbReference>
<gene>
    <name evidence="12" type="ORF">RM539_15035</name>
</gene>
<protein>
    <recommendedName>
        <fullName evidence="2">histidine kinase</fullName>
        <ecNumber evidence="2">2.7.13.3</ecNumber>
    </recommendedName>
</protein>
<dbReference type="PROSITE" id="PS50110">
    <property type="entry name" value="RESPONSE_REGULATORY"/>
    <property type="match status" value="1"/>
</dbReference>
<dbReference type="InterPro" id="IPR011123">
    <property type="entry name" value="Y_Y_Y"/>
</dbReference>
<dbReference type="InterPro" id="IPR011006">
    <property type="entry name" value="CheY-like_superfamily"/>
</dbReference>
<reference evidence="12 13" key="1">
    <citation type="submission" date="2023-09" db="EMBL/GenBank/DDBJ databases">
        <authorList>
            <person name="Rey-Velasco X."/>
        </authorList>
    </citation>
    <scope>NUCLEOTIDE SEQUENCE [LARGE SCALE GENOMIC DNA]</scope>
    <source>
        <strain evidence="12 13">F117</strain>
    </source>
</reference>
<proteinExistence type="predicted"/>
<dbReference type="SMART" id="SM00387">
    <property type="entry name" value="HATPase_c"/>
    <property type="match status" value="1"/>
</dbReference>
<dbReference type="Pfam" id="PF00512">
    <property type="entry name" value="HisKA"/>
    <property type="match status" value="1"/>
</dbReference>